<dbReference type="AlphaFoldDB" id="A0A9P7FIC1"/>
<reference evidence="2" key="1">
    <citation type="journal article" date="2020" name="New Phytol.">
        <title>Comparative genomics reveals dynamic genome evolution in host specialist ectomycorrhizal fungi.</title>
        <authorList>
            <person name="Lofgren L.A."/>
            <person name="Nguyen N.H."/>
            <person name="Vilgalys R."/>
            <person name="Ruytinx J."/>
            <person name="Liao H.L."/>
            <person name="Branco S."/>
            <person name="Kuo A."/>
            <person name="LaButti K."/>
            <person name="Lipzen A."/>
            <person name="Andreopoulos W."/>
            <person name="Pangilinan J."/>
            <person name="Riley R."/>
            <person name="Hundley H."/>
            <person name="Na H."/>
            <person name="Barry K."/>
            <person name="Grigoriev I.V."/>
            <person name="Stajich J.E."/>
            <person name="Kennedy P.G."/>
        </authorList>
    </citation>
    <scope>NUCLEOTIDE SEQUENCE</scope>
    <source>
        <strain evidence="2">FC423</strain>
    </source>
</reference>
<evidence type="ECO:0000313" key="2">
    <source>
        <dbReference type="EMBL" id="KAG2117120.1"/>
    </source>
</evidence>
<dbReference type="EMBL" id="JABBWM010000005">
    <property type="protein sequence ID" value="KAG2117120.1"/>
    <property type="molecule type" value="Genomic_DNA"/>
</dbReference>
<dbReference type="GeneID" id="64703238"/>
<evidence type="ECO:0000256" key="1">
    <source>
        <dbReference type="SAM" id="MobiDB-lite"/>
    </source>
</evidence>
<proteinExistence type="predicted"/>
<dbReference type="RefSeq" id="XP_041298009.1">
    <property type="nucleotide sequence ID" value="XM_041440979.1"/>
</dbReference>
<organism evidence="2 3">
    <name type="scientific">Suillus discolor</name>
    <dbReference type="NCBI Taxonomy" id="1912936"/>
    <lineage>
        <taxon>Eukaryota</taxon>
        <taxon>Fungi</taxon>
        <taxon>Dikarya</taxon>
        <taxon>Basidiomycota</taxon>
        <taxon>Agaricomycotina</taxon>
        <taxon>Agaricomycetes</taxon>
        <taxon>Agaricomycetidae</taxon>
        <taxon>Boletales</taxon>
        <taxon>Suillineae</taxon>
        <taxon>Suillaceae</taxon>
        <taxon>Suillus</taxon>
    </lineage>
</organism>
<keyword evidence="3" id="KW-1185">Reference proteome</keyword>
<dbReference type="OrthoDB" id="2674606at2759"/>
<dbReference type="Proteomes" id="UP000823399">
    <property type="component" value="Unassembled WGS sequence"/>
</dbReference>
<gene>
    <name evidence="2" type="ORF">F5147DRAFT_768498</name>
</gene>
<protein>
    <submittedName>
        <fullName evidence="2">Uncharacterized protein</fullName>
    </submittedName>
</protein>
<feature type="compositionally biased region" description="Low complexity" evidence="1">
    <location>
        <begin position="574"/>
        <end position="588"/>
    </location>
</feature>
<evidence type="ECO:0000313" key="3">
    <source>
        <dbReference type="Proteomes" id="UP000823399"/>
    </source>
</evidence>
<name>A0A9P7FIC1_9AGAM</name>
<comment type="caution">
    <text evidence="2">The sequence shown here is derived from an EMBL/GenBank/DDBJ whole genome shotgun (WGS) entry which is preliminary data.</text>
</comment>
<accession>A0A9P7FIC1</accession>
<feature type="region of interest" description="Disordered" evidence="1">
    <location>
        <begin position="574"/>
        <end position="594"/>
    </location>
</feature>
<sequence length="672" mass="73576">MAPKKWTTPEQEEWLQPWYSKYKETLIGKVKNYTNFFCNLNEAWFDEFPEPRPSTVTPYGPLTEEEIKIMDAAEKSRTNKLYNRFKNSMGSMRAGRQAKADAVDVLQAVVESILECEKSTRAYQEQEAYSVLFYKERAQPQATGERLTSGQCVALVKKETAKAYEAETDEIKMQVKEFIEQQKVTQEKDKKEGIWSEDNSNYQQNLDKLAAVVNKFLKGLHNATGLSYTLLAGGPSPESGGLIDCYSFHVGLTKLGNDFSKAYPEFDAGIMEPFRDYLYRVYPEAAVKRAGENVGSKALNDASLLRFSPDSLAADISQQGSPTHQHILARSDVSDHLPPSSPLLPSSPFPTSSSDDIFADSFNNSYSSDWDSNFSHGPSNLMLPDISGSLPLSRGNTSADLHSHSGSFLDSDPNLPDENGTHFWMRPDFDAFLLGLESSSVLAGKELPQPALTQSLLHTAAPACSPTTFPTTASLHPTEQLVTSLTTDTPTLLAPHAPHMMAPTSPSLPLHPTEQLVMSLTTDTPTLPAPHAPHTMAPTSPSLPLHPTEQLVMQATTTDETQWQVTNLLTSSADANSTTSASYAPATADPDGTENVATADCDTHIRHTRTGRICKPSTRHVTANAIGNHIKDVSAKRPHEHAGGSSGENKDLTSILHTLQLENYLTASCHPI</sequence>